<dbReference type="GO" id="GO:0003924">
    <property type="term" value="F:GTPase activity"/>
    <property type="evidence" value="ECO:0007669"/>
    <property type="project" value="InterPro"/>
</dbReference>
<evidence type="ECO:0000259" key="5">
    <source>
        <dbReference type="PROSITE" id="PS51883"/>
    </source>
</evidence>
<keyword evidence="6" id="KW-0560">Oxidoreductase</keyword>
<dbReference type="PROSITE" id="PS51883">
    <property type="entry name" value="OBG"/>
    <property type="match status" value="1"/>
</dbReference>
<dbReference type="GO" id="GO:0042254">
    <property type="term" value="P:ribosome biogenesis"/>
    <property type="evidence" value="ECO:0007669"/>
    <property type="project" value="UniProtKB-UniRule"/>
</dbReference>
<dbReference type="InterPro" id="IPR006169">
    <property type="entry name" value="GTP1_OBG_dom"/>
</dbReference>
<dbReference type="EMBL" id="JAPDMQ010000476">
    <property type="protein sequence ID" value="KAK0523989.1"/>
    <property type="molecule type" value="Genomic_DNA"/>
</dbReference>
<dbReference type="PROSITE" id="PS51710">
    <property type="entry name" value="G_OBG"/>
    <property type="match status" value="1"/>
</dbReference>
<dbReference type="PANTHER" id="PTHR11702">
    <property type="entry name" value="DEVELOPMENTALLY REGULATED GTP-BINDING PROTEIN-RELATED"/>
    <property type="match status" value="1"/>
</dbReference>
<dbReference type="SUPFAM" id="SSF82051">
    <property type="entry name" value="Obg GTP-binding protein N-terminal domain"/>
    <property type="match status" value="2"/>
</dbReference>
<dbReference type="Gene3D" id="3.40.50.300">
    <property type="entry name" value="P-loop containing nucleotide triphosphate hydrolases"/>
    <property type="match status" value="1"/>
</dbReference>
<evidence type="ECO:0000313" key="6">
    <source>
        <dbReference type="EMBL" id="KAK0523989.1"/>
    </source>
</evidence>
<feature type="compositionally biased region" description="Acidic residues" evidence="3">
    <location>
        <begin position="249"/>
        <end position="263"/>
    </location>
</feature>
<dbReference type="GO" id="GO:0005739">
    <property type="term" value="C:mitochondrion"/>
    <property type="evidence" value="ECO:0007669"/>
    <property type="project" value="TreeGrafter"/>
</dbReference>
<keyword evidence="1" id="KW-0547">Nucleotide-binding</keyword>
<dbReference type="AlphaFoldDB" id="A0AAN6G8U1"/>
<comment type="caution">
    <text evidence="6">The sequence shown here is derived from an EMBL/GenBank/DDBJ whole genome shotgun (WGS) entry which is preliminary data.</text>
</comment>
<evidence type="ECO:0000256" key="3">
    <source>
        <dbReference type="SAM" id="MobiDB-lite"/>
    </source>
</evidence>
<reference evidence="6" key="1">
    <citation type="journal article" date="2023" name="PhytoFront">
        <title>Draft Genome Resources of Seven Strains of Tilletia horrida, Causal Agent of Kernel Smut of Rice.</title>
        <authorList>
            <person name="Khanal S."/>
            <person name="Antony Babu S."/>
            <person name="Zhou X.G."/>
        </authorList>
    </citation>
    <scope>NUCLEOTIDE SEQUENCE</scope>
    <source>
        <strain evidence="6">TX3</strain>
    </source>
</reference>
<keyword evidence="7" id="KW-1185">Reference proteome</keyword>
<organism evidence="6 7">
    <name type="scientific">Tilletia horrida</name>
    <dbReference type="NCBI Taxonomy" id="155126"/>
    <lineage>
        <taxon>Eukaryota</taxon>
        <taxon>Fungi</taxon>
        <taxon>Dikarya</taxon>
        <taxon>Basidiomycota</taxon>
        <taxon>Ustilaginomycotina</taxon>
        <taxon>Exobasidiomycetes</taxon>
        <taxon>Tilletiales</taxon>
        <taxon>Tilletiaceae</taxon>
        <taxon>Tilletia</taxon>
    </lineage>
</organism>
<gene>
    <name evidence="6" type="primary">MTG2</name>
    <name evidence="6" type="ORF">OC842_005970</name>
</gene>
<evidence type="ECO:0000313" key="7">
    <source>
        <dbReference type="Proteomes" id="UP001176521"/>
    </source>
</evidence>
<dbReference type="InterPro" id="IPR027417">
    <property type="entry name" value="P-loop_NTPase"/>
</dbReference>
<evidence type="ECO:0000256" key="1">
    <source>
        <dbReference type="ARBA" id="ARBA00022741"/>
    </source>
</evidence>
<feature type="compositionally biased region" description="Polar residues" evidence="3">
    <location>
        <begin position="758"/>
        <end position="775"/>
    </location>
</feature>
<dbReference type="InterPro" id="IPR031167">
    <property type="entry name" value="G_OBG"/>
</dbReference>
<sequence>MQLNHDLAHKVNVNGICQHGSGAAQGKSAGSFHSHCVPARLAHSSASFVDSATVRITAGSGGDGCVAFAREKYIPYGPPSGGNGGDGGHVYIRASAGLRSLGRVPTRVRASDGLHGKGQWQNGRKASDRTLEVPVGTVVSLLRRRMGQQPAAILDGEAGKDQDQSSDGRISADAFEPWQVRERAQALREEYEDELRQRARAYGEELPPEIAKKFEHIEDISNRPQSKNKKMTRRQRGTSKKVASRAGQDDDDPEHEEDEEDQAEPYLDPEQLKLQEDAAYALQEEEALLRERRDTVWKQYPRGAIDARGEADESEDDAAYRLFQLAHAEQRLGLALLRSPSSTTSSASSARRIPEGAIPARLADAADSAVARASNILSEPIVWTADLSEPTPPDSPGLLVALGGQGGLGNPFFLTTVNRSPKYATKGSPGDDFFVHLELKTSADVGFVGFPNAGKSSLLQALTGAKGMGAEVGSWQFTTTSPNVGVMRVTGEGGLIGTGSGVISDTKEAEQARLAAAAAEHEAGTSAMQEEAPLQDESFRLVLADIPGLLPGAGTHNVGLGHDFLRHIERCSSLIYVIDISPDRPAPWDDLRSLRAELEAYQPGLSRRGALVVANKADLLGKPLSERRKLEQGSVPGRSGRTGGAEESDKEEPVSTGTSQAEAREKLLQLRSEVRRMYEEDLAAADAQAEAGSPGSPRRLPSAQARLMPVIPVSAKWRLNVGEVARHLKDGLQVGSPSFGSTSTRGVRQFSTAASLLQWPSSPGSGLNTDETASKSGADKDVRDGIEVDDDAIPIRPTWSVNELLARTASTAPAADLLSDATLDNLHHLAALRPPRTEAARRELREQLEPMVRMAESVRTYDIDPSHYAAWTGDEDAAELGRDVVVDARVGPRRGRGGGQEIDDAVIDETPPLREGEYDGTEEMPREVLLGMAARRAGDFFVVPRSTPTGKVK</sequence>
<evidence type="ECO:0000259" key="4">
    <source>
        <dbReference type="PROSITE" id="PS51710"/>
    </source>
</evidence>
<keyword evidence="2" id="KW-0342">GTP-binding</keyword>
<feature type="region of interest" description="Disordered" evidence="3">
    <location>
        <begin position="213"/>
        <end position="269"/>
    </location>
</feature>
<dbReference type="Pfam" id="PF01926">
    <property type="entry name" value="MMR_HSR1"/>
    <property type="match status" value="1"/>
</dbReference>
<accession>A0AAN6G8U1</accession>
<dbReference type="GO" id="GO:0005525">
    <property type="term" value="F:GTP binding"/>
    <property type="evidence" value="ECO:0007669"/>
    <property type="project" value="UniProtKB-KW"/>
</dbReference>
<feature type="domain" description="Obg" evidence="5">
    <location>
        <begin position="46"/>
        <end position="442"/>
    </location>
</feature>
<dbReference type="Proteomes" id="UP001176521">
    <property type="component" value="Unassembled WGS sequence"/>
</dbReference>
<dbReference type="GO" id="GO:0140680">
    <property type="term" value="F:histone H3K36me/H3K36me2 demethylase activity"/>
    <property type="evidence" value="ECO:0007669"/>
    <property type="project" value="UniProtKB-EC"/>
</dbReference>
<dbReference type="InterPro" id="IPR045086">
    <property type="entry name" value="OBG_GTPase"/>
</dbReference>
<feature type="domain" description="OBG-type G" evidence="4">
    <location>
        <begin position="443"/>
        <end position="672"/>
    </location>
</feature>
<feature type="region of interest" description="Disordered" evidence="3">
    <location>
        <begin position="758"/>
        <end position="782"/>
    </location>
</feature>
<dbReference type="InterPro" id="IPR006073">
    <property type="entry name" value="GTP-bd"/>
</dbReference>
<dbReference type="Gene3D" id="2.70.210.12">
    <property type="entry name" value="GTP1/OBG domain"/>
    <property type="match status" value="2"/>
</dbReference>
<feature type="region of interest" description="Disordered" evidence="3">
    <location>
        <begin position="624"/>
        <end position="663"/>
    </location>
</feature>
<protein>
    <submittedName>
        <fullName evidence="6">GTPase of the mitochondrial inner membrane that associates with the large ribosomal subunit</fullName>
        <ecNumber evidence="6">1.14.11.27</ecNumber>
    </submittedName>
</protein>
<feature type="compositionally biased region" description="Basic residues" evidence="3">
    <location>
        <begin position="226"/>
        <end position="243"/>
    </location>
</feature>
<dbReference type="PANTHER" id="PTHR11702:SF31">
    <property type="entry name" value="MITOCHONDRIAL RIBOSOME-ASSOCIATED GTPASE 2"/>
    <property type="match status" value="1"/>
</dbReference>
<dbReference type="SUPFAM" id="SSF52540">
    <property type="entry name" value="P-loop containing nucleoside triphosphate hydrolases"/>
    <property type="match status" value="1"/>
</dbReference>
<dbReference type="InterPro" id="IPR036726">
    <property type="entry name" value="GTP1_OBG_dom_sf"/>
</dbReference>
<dbReference type="CDD" id="cd01898">
    <property type="entry name" value="Obg"/>
    <property type="match status" value="1"/>
</dbReference>
<dbReference type="EC" id="1.14.11.27" evidence="6"/>
<evidence type="ECO:0000256" key="2">
    <source>
        <dbReference type="ARBA" id="ARBA00023134"/>
    </source>
</evidence>
<proteinExistence type="predicted"/>
<feature type="region of interest" description="Disordered" evidence="3">
    <location>
        <begin position="150"/>
        <end position="177"/>
    </location>
</feature>
<name>A0AAN6G8U1_9BASI</name>
<dbReference type="Pfam" id="PF01018">
    <property type="entry name" value="GTP1_OBG"/>
    <property type="match status" value="2"/>
</dbReference>